<dbReference type="CDD" id="cd01133">
    <property type="entry name" value="F1-ATPase_beta_CD"/>
    <property type="match status" value="1"/>
</dbReference>
<dbReference type="CDD" id="cd18115">
    <property type="entry name" value="ATP-synt_F1_beta_N"/>
    <property type="match status" value="1"/>
</dbReference>
<dbReference type="InterPro" id="IPR036121">
    <property type="entry name" value="ATPase_F1/V1/A1_a/bsu_N_sf"/>
</dbReference>
<dbReference type="SUPFAM" id="SSF52540">
    <property type="entry name" value="P-loop containing nucleoside triphosphate hydrolases"/>
    <property type="match status" value="2"/>
</dbReference>
<dbReference type="InterPro" id="IPR024034">
    <property type="entry name" value="ATPase_F1/V1_b/a_C"/>
</dbReference>
<dbReference type="CDD" id="cd18110">
    <property type="entry name" value="ATP-synt_F1_beta_C"/>
    <property type="match status" value="1"/>
</dbReference>
<dbReference type="GO" id="GO:0045259">
    <property type="term" value="C:proton-transporting ATP synthase complex"/>
    <property type="evidence" value="ECO:0007669"/>
    <property type="project" value="UniProtKB-KW"/>
</dbReference>
<dbReference type="EMBL" id="KL367497">
    <property type="protein sequence ID" value="KFD69263.1"/>
    <property type="molecule type" value="Genomic_DNA"/>
</dbReference>
<dbReference type="InterPro" id="IPR018247">
    <property type="entry name" value="EF_Hand_1_Ca_BS"/>
</dbReference>
<dbReference type="Gene3D" id="1.10.238.10">
    <property type="entry name" value="EF-hand"/>
    <property type="match status" value="1"/>
</dbReference>
<keyword evidence="12" id="KW-0106">Calcium</keyword>
<evidence type="ECO:0000256" key="21">
    <source>
        <dbReference type="SAM" id="MobiDB-lite"/>
    </source>
</evidence>
<dbReference type="GO" id="GO:0005739">
    <property type="term" value="C:mitochondrion"/>
    <property type="evidence" value="ECO:0007669"/>
    <property type="project" value="GOC"/>
</dbReference>
<dbReference type="InterPro" id="IPR020003">
    <property type="entry name" value="ATPase_a/bsu_AS"/>
</dbReference>
<gene>
    <name evidence="24" type="ORF">M514_04533</name>
</gene>
<dbReference type="FunFam" id="3.40.50.300:FF:000026">
    <property type="entry name" value="ATP synthase subunit beta"/>
    <property type="match status" value="1"/>
</dbReference>
<dbReference type="SUPFAM" id="SSF50615">
    <property type="entry name" value="N-terminal domain of alpha and beta subunits of F1 ATP synthase"/>
    <property type="match status" value="1"/>
</dbReference>
<dbReference type="Gene3D" id="3.40.50.300">
    <property type="entry name" value="P-loop containing nucleotide triphosphate hydrolases"/>
    <property type="match status" value="2"/>
</dbReference>
<keyword evidence="18 20" id="KW-0139">CF(1)</keyword>
<comment type="catalytic activity">
    <reaction evidence="20">
        <text>ATP + H2O + 4 H(+)(in) = ADP + phosphate + 5 H(+)(out)</text>
        <dbReference type="Rhea" id="RHEA:57720"/>
        <dbReference type="ChEBI" id="CHEBI:15377"/>
        <dbReference type="ChEBI" id="CHEBI:15378"/>
        <dbReference type="ChEBI" id="CHEBI:30616"/>
        <dbReference type="ChEBI" id="CHEBI:43474"/>
        <dbReference type="ChEBI" id="CHEBI:456216"/>
        <dbReference type="EC" id="7.1.2.2"/>
    </reaction>
</comment>
<evidence type="ECO:0000259" key="23">
    <source>
        <dbReference type="PROSITE" id="PS50222"/>
    </source>
</evidence>
<feature type="transmembrane region" description="Helical" evidence="22">
    <location>
        <begin position="781"/>
        <end position="800"/>
    </location>
</feature>
<dbReference type="PROSITE" id="PS00018">
    <property type="entry name" value="EF_HAND_1"/>
    <property type="match status" value="1"/>
</dbReference>
<keyword evidence="11" id="KW-0256">Endoplasmic reticulum</keyword>
<dbReference type="InterPro" id="IPR055190">
    <property type="entry name" value="ATP-synt_VA_C"/>
</dbReference>
<evidence type="ECO:0000256" key="8">
    <source>
        <dbReference type="ARBA" id="ARBA00022692"/>
    </source>
</evidence>
<dbReference type="FunFam" id="2.40.10.170:FF:000004">
    <property type="entry name" value="ATP synthase subunit beta"/>
    <property type="match status" value="1"/>
</dbReference>
<keyword evidence="13 20" id="KW-0067">ATP-binding</keyword>
<dbReference type="InterPro" id="IPR000261">
    <property type="entry name" value="EH_dom"/>
</dbReference>
<dbReference type="Pfam" id="PF22919">
    <property type="entry name" value="ATP-synt_VA_C"/>
    <property type="match status" value="1"/>
</dbReference>
<dbReference type="InterPro" id="IPR004856">
    <property type="entry name" value="Glyco_trans_ALG6/ALG8"/>
</dbReference>
<evidence type="ECO:0000256" key="18">
    <source>
        <dbReference type="ARBA" id="ARBA00023196"/>
    </source>
</evidence>
<evidence type="ECO:0000256" key="9">
    <source>
        <dbReference type="ARBA" id="ARBA00022741"/>
    </source>
</evidence>
<evidence type="ECO:0000256" key="4">
    <source>
        <dbReference type="ARBA" id="ARBA00008936"/>
    </source>
</evidence>
<feature type="domain" description="EF-hand" evidence="23">
    <location>
        <begin position="1433"/>
        <end position="1468"/>
    </location>
</feature>
<evidence type="ECO:0000256" key="7">
    <source>
        <dbReference type="ARBA" id="ARBA00022679"/>
    </source>
</evidence>
<evidence type="ECO:0000256" key="3">
    <source>
        <dbReference type="ARBA" id="ARBA00008715"/>
    </source>
</evidence>
<evidence type="ECO:0000256" key="13">
    <source>
        <dbReference type="ARBA" id="ARBA00022840"/>
    </source>
</evidence>
<feature type="transmembrane region" description="Helical" evidence="22">
    <location>
        <begin position="894"/>
        <end position="914"/>
    </location>
</feature>
<feature type="region of interest" description="Disordered" evidence="21">
    <location>
        <begin position="67"/>
        <end position="86"/>
    </location>
</feature>
<dbReference type="InterPro" id="IPR003593">
    <property type="entry name" value="AAA+_ATPase"/>
</dbReference>
<keyword evidence="9 20" id="KW-0547">Nucleotide-binding</keyword>
<keyword evidence="17 22" id="KW-0472">Membrane</keyword>
<feature type="transmembrane region" description="Helical" evidence="22">
    <location>
        <begin position="693"/>
        <end position="712"/>
    </location>
</feature>
<dbReference type="Pfam" id="PF01926">
    <property type="entry name" value="MMR_HSR1"/>
    <property type="match status" value="1"/>
</dbReference>
<feature type="transmembrane region" description="Helical" evidence="22">
    <location>
        <begin position="634"/>
        <end position="651"/>
    </location>
</feature>
<dbReference type="InterPro" id="IPR011992">
    <property type="entry name" value="EF-hand-dom_pair"/>
</dbReference>
<feature type="transmembrane region" description="Helical" evidence="22">
    <location>
        <begin position="663"/>
        <end position="687"/>
    </location>
</feature>
<reference evidence="24" key="1">
    <citation type="journal article" date="2014" name="Nat. Genet.">
        <title>Genome and transcriptome of the porcine whipworm Trichuris suis.</title>
        <authorList>
            <person name="Jex A.R."/>
            <person name="Nejsum P."/>
            <person name="Schwarz E.M."/>
            <person name="Hu L."/>
            <person name="Young N.D."/>
            <person name="Hall R.S."/>
            <person name="Korhonen P.K."/>
            <person name="Liao S."/>
            <person name="Thamsborg S."/>
            <person name="Xia J."/>
            <person name="Xu P."/>
            <person name="Wang S."/>
            <person name="Scheerlinck J.P."/>
            <person name="Hofmann A."/>
            <person name="Sternberg P.W."/>
            <person name="Wang J."/>
            <person name="Gasser R.B."/>
        </authorList>
    </citation>
    <scope>NUCLEOTIDE SEQUENCE [LARGE SCALE GENOMIC DNA]</scope>
    <source>
        <strain evidence="24">DCEP-RM93F</strain>
    </source>
</reference>
<dbReference type="InterPro" id="IPR006073">
    <property type="entry name" value="GTP-bd"/>
</dbReference>
<dbReference type="PROSITE" id="PS50222">
    <property type="entry name" value="EF_HAND_2"/>
    <property type="match status" value="1"/>
</dbReference>
<keyword evidence="8 22" id="KW-0812">Transmembrane</keyword>
<evidence type="ECO:0000256" key="22">
    <source>
        <dbReference type="SAM" id="Phobius"/>
    </source>
</evidence>
<evidence type="ECO:0000256" key="12">
    <source>
        <dbReference type="ARBA" id="ARBA00022837"/>
    </source>
</evidence>
<comment type="function">
    <text evidence="20">Produces ATP from ADP in the presence of a proton gradient across the membrane.</text>
</comment>
<comment type="similarity">
    <text evidence="4">Belongs to the ATPase alpha/beta chains family.</text>
</comment>
<evidence type="ECO:0000256" key="6">
    <source>
        <dbReference type="ARBA" id="ARBA00022676"/>
    </source>
</evidence>
<evidence type="ECO:0000256" key="15">
    <source>
        <dbReference type="ARBA" id="ARBA00022989"/>
    </source>
</evidence>
<dbReference type="GO" id="GO:0042776">
    <property type="term" value="P:proton motive force-driven mitochondrial ATP synthesis"/>
    <property type="evidence" value="ECO:0007669"/>
    <property type="project" value="TreeGrafter"/>
</dbReference>
<comment type="pathway">
    <text evidence="2">Protein modification; protein glycosylation.</text>
</comment>
<comment type="subunit">
    <text evidence="20">F-type ATPases have 2 components, CF(1) - the catalytic core - and CF(0) - the membrane proton channel. CF(1) and CF(0) have multiple subunits.</text>
</comment>
<dbReference type="PANTHER" id="PTHR15184:SF71">
    <property type="entry name" value="ATP SYNTHASE SUBUNIT BETA, MITOCHONDRIAL"/>
    <property type="match status" value="1"/>
</dbReference>
<feature type="compositionally biased region" description="Low complexity" evidence="21">
    <location>
        <begin position="67"/>
        <end position="76"/>
    </location>
</feature>
<accession>A0A085NIG7</accession>
<dbReference type="SUPFAM" id="SSF47917">
    <property type="entry name" value="C-terminal domain of alpha and beta subunits of F1 ATP synthase"/>
    <property type="match status" value="1"/>
</dbReference>
<comment type="similarity">
    <text evidence="3">Belongs to the ALG6/ALG8 glucosyltransferase family.</text>
</comment>
<evidence type="ECO:0000313" key="24">
    <source>
        <dbReference type="EMBL" id="KFD69263.1"/>
    </source>
</evidence>
<evidence type="ECO:0000256" key="20">
    <source>
        <dbReference type="RuleBase" id="RU003553"/>
    </source>
</evidence>
<dbReference type="Pfam" id="PF02874">
    <property type="entry name" value="ATP-synt_ab_N"/>
    <property type="match status" value="1"/>
</dbReference>
<dbReference type="SUPFAM" id="SSF47473">
    <property type="entry name" value="EF-hand"/>
    <property type="match status" value="1"/>
</dbReference>
<keyword evidence="19 20" id="KW-0066">ATP synthesis</keyword>
<sequence>MMGPQVRHLLRAFGIISLRSATAPRFCGVPHRTFSGQWFPRRNVNGCLRFSAVRDLSIVQRTYATSAASPQTASASPEPPKTKPGASGKIVAVIGAVVDVHFEEGLPPILNALEVKGHKPRLVLEVAQHLGENVVRTIAMDGTEGLVRGHEVVDTGSPIKIPVGPGTLGRIMNVIGEPIDERGPIKTDRYSAIHQEAPAFVEMNVAQEILTTGIKVVDLLAPYAKGGKIGLFGGAGVGKTVLIMELINNVAKAHGGYSVFAGVGERTREGNDLYNEMIETKVIDLKGDTSKVALVYGQMNEPPGARARVALTGLTVAEYFRDVEGQDVLLFIDNIFRFTQAGSEVSALLGRIPSAVGYQPTLATDMGSMQERITTTKKGSITSVQAIYVPADDLTDPAPATTFAHLDATTVLSRGIAELGIYPAVDPLDSTSRIMDPNIVGERHYTIARGVQKILQDYKSLQDIIAILGMDELSEDDKLIVSRARKIQRFLSQPFQVAEVFTGSAGKFVPLEETIKGFEMILKGELDHLPEIAFYMVGNIDEVHRNWLAITHSLPLSEWYKEDTSQWTLDYPPFFAWFEYLLSRIAVLVEPEMLQISASPYVSSGAIMFQRSTVIATDLLYICSSFLMSRRSKAPQLIFSLLCFNAGLFLVDSVHFQYNSLLFALLLLSVNLMIEGKIICGFALFIVLLHLKHLFLCLLPSYAAYIFGVYLWPKRYDCYGRVVFCWRTFLVGCAKLGAVAMFISALSLGPFVCLGQGKLLLARLFPFKRGLTHAYWAPNFWALYNFVDYCLYAIGTHRGFISRRYRPEYTSGMVKSFKHIVLPSVTSLTAFACTIAGMLPFCAVVAWKPSRVSFVKVMTACAFLSFLFGWHVHEKAVLTIIIPLSLLAIEDERYARIFLIVSVLGHYSLFPLLFKPMEMFVKYPVLILSCAFSYSALKSTFHRPIFKRGVLVSFEVDALMTADVRNEEGLAQKAYELLHEFQQSYNRIIYTLLLHYKAAILPVERQLKLDIVYPRNLSDTDFQATPTILVLGPPCTGKTTLVQYITGASYHGMCISADAKQTKTFIVMHGESKISVPVATLTHSKGFPFKTLFPTNEVFLKSCVCSFNPNVALKQYSVIDMPGKFMETTRKGVCFAEAVIHLVDRVDMVLFVLDIYRYTFPNEMKQVLKKLAAYEHKITFILNKADTHDVAKVNNAYDEFVWALSRVMSGTASPKVLIGSFWSAPCRIPELKELFDAHQEDLLNQIRTLVRTCASRRLKELETRATRALGHALVQNAILRTAKIYFMPVGRITVKYVIKRKLSKIYSKLVRAESTRYCQLPPMRTTRALMLNKRSIPWKTVSAERLSHLVEFLRWNICKLEQDIQFAEKSAFYGKLQEPKIGIASKRGSCPTWNDVQKLAEKFGWSLFFRAMKPTAGLVHLFQLKDYLKCYPISTQTLDHYLSLVDRDNDGMVNEDEFWLLMFLVLNAQKKSTVFRNLPDPLLPPKTHKKDCEKHERDKATTYEPIRITTLPKNVNYL</sequence>
<dbReference type="EC" id="7.1.2.2" evidence="20"/>
<dbReference type="Proteomes" id="UP000030758">
    <property type="component" value="Unassembled WGS sequence"/>
</dbReference>
<evidence type="ECO:0000256" key="1">
    <source>
        <dbReference type="ARBA" id="ARBA00004477"/>
    </source>
</evidence>
<dbReference type="SMART" id="SM00027">
    <property type="entry name" value="EH"/>
    <property type="match status" value="1"/>
</dbReference>
<dbReference type="GO" id="GO:0005509">
    <property type="term" value="F:calcium ion binding"/>
    <property type="evidence" value="ECO:0007669"/>
    <property type="project" value="InterPro"/>
</dbReference>
<evidence type="ECO:0000256" key="17">
    <source>
        <dbReference type="ARBA" id="ARBA00023136"/>
    </source>
</evidence>
<comment type="subcellular location">
    <subcellularLocation>
        <location evidence="1">Endoplasmic reticulum membrane</location>
        <topology evidence="1">Multi-pass membrane protein</topology>
    </subcellularLocation>
</comment>
<dbReference type="UniPathway" id="UPA00378"/>
<evidence type="ECO:0000256" key="2">
    <source>
        <dbReference type="ARBA" id="ARBA00004922"/>
    </source>
</evidence>
<keyword evidence="6" id="KW-0328">Glycosyltransferase</keyword>
<protein>
    <recommendedName>
        <fullName evidence="20">ATP synthase subunit beta</fullName>
        <ecNumber evidence="20">7.1.2.2</ecNumber>
    </recommendedName>
</protein>
<keyword evidence="5" id="KW-0813">Transport</keyword>
<evidence type="ECO:0000256" key="14">
    <source>
        <dbReference type="ARBA" id="ARBA00022967"/>
    </source>
</evidence>
<keyword evidence="7" id="KW-0808">Transferase</keyword>
<dbReference type="Gene3D" id="1.10.268.20">
    <property type="match status" value="1"/>
</dbReference>
<dbReference type="Gene3D" id="1.10.1140.10">
    <property type="entry name" value="Bovine Mitochondrial F1-atpase, Atp Synthase Beta Chain, Chain D, domain 3"/>
    <property type="match status" value="1"/>
</dbReference>
<dbReference type="Gene3D" id="2.40.10.170">
    <property type="match status" value="1"/>
</dbReference>
<proteinExistence type="inferred from homology"/>
<feature type="transmembrane region" description="Helical" evidence="22">
    <location>
        <begin position="724"/>
        <end position="748"/>
    </location>
</feature>
<name>A0A085NIG7_9BILA</name>
<dbReference type="InterPro" id="IPR005722">
    <property type="entry name" value="ATP_synth_F1_bsu"/>
</dbReference>
<dbReference type="GO" id="GO:0005525">
    <property type="term" value="F:GTP binding"/>
    <property type="evidence" value="ECO:0007669"/>
    <property type="project" value="InterPro"/>
</dbReference>
<keyword evidence="10" id="KW-0375">Hydrogen ion transport</keyword>
<dbReference type="InterPro" id="IPR004100">
    <property type="entry name" value="ATPase_F1/V1/A1_a/bsu_N"/>
</dbReference>
<dbReference type="GO" id="GO:0005789">
    <property type="term" value="C:endoplasmic reticulum membrane"/>
    <property type="evidence" value="ECO:0007669"/>
    <property type="project" value="UniProtKB-SubCell"/>
</dbReference>
<evidence type="ECO:0000256" key="5">
    <source>
        <dbReference type="ARBA" id="ARBA00022448"/>
    </source>
</evidence>
<evidence type="ECO:0000256" key="16">
    <source>
        <dbReference type="ARBA" id="ARBA00023065"/>
    </source>
</evidence>
<dbReference type="FunFam" id="1.10.1140.10:FF:000001">
    <property type="entry name" value="ATP synthase subunit beta"/>
    <property type="match status" value="1"/>
</dbReference>
<evidence type="ECO:0000256" key="11">
    <source>
        <dbReference type="ARBA" id="ARBA00022824"/>
    </source>
</evidence>
<dbReference type="Pfam" id="PF03155">
    <property type="entry name" value="Alg6_Alg8"/>
    <property type="match status" value="1"/>
</dbReference>
<dbReference type="InterPro" id="IPR000194">
    <property type="entry name" value="ATPase_F1/V1/A1_a/bsu_nucl-bd"/>
</dbReference>
<dbReference type="SMART" id="SM00382">
    <property type="entry name" value="AAA"/>
    <property type="match status" value="1"/>
</dbReference>
<dbReference type="Pfam" id="PF00006">
    <property type="entry name" value="ATP-synt_ab"/>
    <property type="match status" value="1"/>
</dbReference>
<dbReference type="PROSITE" id="PS00152">
    <property type="entry name" value="ATPASE_ALPHA_BETA"/>
    <property type="match status" value="1"/>
</dbReference>
<evidence type="ECO:0000256" key="19">
    <source>
        <dbReference type="ARBA" id="ARBA00023310"/>
    </source>
</evidence>
<dbReference type="InterPro" id="IPR027417">
    <property type="entry name" value="P-loop_NTPase"/>
</dbReference>
<organism evidence="24">
    <name type="scientific">Trichuris suis</name>
    <name type="common">pig whipworm</name>
    <dbReference type="NCBI Taxonomy" id="68888"/>
    <lineage>
        <taxon>Eukaryota</taxon>
        <taxon>Metazoa</taxon>
        <taxon>Ecdysozoa</taxon>
        <taxon>Nematoda</taxon>
        <taxon>Enoplea</taxon>
        <taxon>Dorylaimia</taxon>
        <taxon>Trichinellida</taxon>
        <taxon>Trichuridae</taxon>
        <taxon>Trichuris</taxon>
    </lineage>
</organism>
<keyword evidence="16" id="KW-0406">Ion transport</keyword>
<dbReference type="InterPro" id="IPR050053">
    <property type="entry name" value="ATPase_alpha/beta_chains"/>
</dbReference>
<evidence type="ECO:0000256" key="10">
    <source>
        <dbReference type="ARBA" id="ARBA00022781"/>
    </source>
</evidence>
<dbReference type="HAMAP" id="MF_01347">
    <property type="entry name" value="ATP_synth_beta_bact"/>
    <property type="match status" value="1"/>
</dbReference>
<dbReference type="NCBIfam" id="TIGR01039">
    <property type="entry name" value="atpD"/>
    <property type="match status" value="1"/>
</dbReference>
<dbReference type="GO" id="GO:0046933">
    <property type="term" value="F:proton-transporting ATP synthase activity, rotational mechanism"/>
    <property type="evidence" value="ECO:0007669"/>
    <property type="project" value="InterPro"/>
</dbReference>
<keyword evidence="14" id="KW-1278">Translocase</keyword>
<dbReference type="GO" id="GO:0016758">
    <property type="term" value="F:hexosyltransferase activity"/>
    <property type="evidence" value="ECO:0007669"/>
    <property type="project" value="InterPro"/>
</dbReference>
<dbReference type="InterPro" id="IPR002048">
    <property type="entry name" value="EF_hand_dom"/>
</dbReference>
<feature type="transmembrane region" description="Helical" evidence="22">
    <location>
        <begin position="820"/>
        <end position="847"/>
    </location>
</feature>
<keyword evidence="15 22" id="KW-1133">Transmembrane helix</keyword>
<dbReference type="PANTHER" id="PTHR15184">
    <property type="entry name" value="ATP SYNTHASE"/>
    <property type="match status" value="1"/>
</dbReference>
<dbReference type="GO" id="GO:0005524">
    <property type="term" value="F:ATP binding"/>
    <property type="evidence" value="ECO:0007669"/>
    <property type="project" value="UniProtKB-KW"/>
</dbReference>